<feature type="transmembrane region" description="Helical" evidence="7">
    <location>
        <begin position="360"/>
        <end position="388"/>
    </location>
</feature>
<evidence type="ECO:0000256" key="3">
    <source>
        <dbReference type="ARBA" id="ARBA00022519"/>
    </source>
</evidence>
<feature type="transmembrane region" description="Helical" evidence="7">
    <location>
        <begin position="400"/>
        <end position="425"/>
    </location>
</feature>
<keyword evidence="7" id="KW-0813">Transport</keyword>
<comment type="function">
    <text evidence="7">Part of the tripartite ATP-independent periplasmic (TRAP) transport system.</text>
</comment>
<evidence type="ECO:0000256" key="2">
    <source>
        <dbReference type="ARBA" id="ARBA00022475"/>
    </source>
</evidence>
<keyword evidence="3 7" id="KW-0997">Cell inner membrane</keyword>
<protein>
    <recommendedName>
        <fullName evidence="7">TRAP transporter large permease protein</fullName>
    </recommendedName>
</protein>
<keyword evidence="4 7" id="KW-0812">Transmembrane</keyword>
<name>A0ABS1U3A8_9PROT</name>
<evidence type="ECO:0000256" key="7">
    <source>
        <dbReference type="RuleBase" id="RU369079"/>
    </source>
</evidence>
<feature type="transmembrane region" description="Helical" evidence="7">
    <location>
        <begin position="278"/>
        <end position="298"/>
    </location>
</feature>
<dbReference type="InterPro" id="IPR010656">
    <property type="entry name" value="DctM"/>
</dbReference>
<proteinExistence type="inferred from homology"/>
<dbReference type="InterPro" id="IPR004681">
    <property type="entry name" value="TRAP_DctM"/>
</dbReference>
<keyword evidence="2" id="KW-1003">Cell membrane</keyword>
<organism evidence="9 10">
    <name type="scientific">Belnapia arida</name>
    <dbReference type="NCBI Taxonomy" id="2804533"/>
    <lineage>
        <taxon>Bacteria</taxon>
        <taxon>Pseudomonadati</taxon>
        <taxon>Pseudomonadota</taxon>
        <taxon>Alphaproteobacteria</taxon>
        <taxon>Acetobacterales</taxon>
        <taxon>Roseomonadaceae</taxon>
        <taxon>Belnapia</taxon>
    </lineage>
</organism>
<feature type="transmembrane region" description="Helical" evidence="7">
    <location>
        <begin position="318"/>
        <end position="348"/>
    </location>
</feature>
<dbReference type="NCBIfam" id="TIGR00786">
    <property type="entry name" value="dctM"/>
    <property type="match status" value="1"/>
</dbReference>
<feature type="transmembrane region" description="Helical" evidence="7">
    <location>
        <begin position="46"/>
        <end position="65"/>
    </location>
</feature>
<comment type="subunit">
    <text evidence="7">The complex comprises the extracytoplasmic solute receptor protein and the two transmembrane proteins.</text>
</comment>
<feature type="transmembrane region" description="Helical" evidence="7">
    <location>
        <begin position="171"/>
        <end position="195"/>
    </location>
</feature>
<dbReference type="PIRSF" id="PIRSF006066">
    <property type="entry name" value="HI0050"/>
    <property type="match status" value="1"/>
</dbReference>
<reference evidence="9 10" key="1">
    <citation type="submission" date="2021-01" db="EMBL/GenBank/DDBJ databases">
        <title>Belnapia mucosa sp. nov. and Belnapia arida sp. nov., isolated from the Tabernas Desert (Almeria, Spain).</title>
        <authorList>
            <person name="Molina-Menor E."/>
            <person name="Vidal-Verdu A."/>
            <person name="Calonge A."/>
            <person name="Satari L."/>
            <person name="Pereto J."/>
            <person name="Porcar M."/>
        </authorList>
    </citation>
    <scope>NUCLEOTIDE SEQUENCE [LARGE SCALE GENOMIC DNA]</scope>
    <source>
        <strain evidence="9 10">T18</strain>
    </source>
</reference>
<feature type="transmembrane region" description="Helical" evidence="7">
    <location>
        <begin position="207"/>
        <end position="229"/>
    </location>
</feature>
<evidence type="ECO:0000313" key="9">
    <source>
        <dbReference type="EMBL" id="MBL6078429.1"/>
    </source>
</evidence>
<dbReference type="RefSeq" id="WP_202831570.1">
    <property type="nucleotide sequence ID" value="NZ_JAETWB010000003.1"/>
</dbReference>
<evidence type="ECO:0000256" key="6">
    <source>
        <dbReference type="ARBA" id="ARBA00023136"/>
    </source>
</evidence>
<keyword evidence="6 7" id="KW-0472">Membrane</keyword>
<evidence type="ECO:0000259" key="8">
    <source>
        <dbReference type="Pfam" id="PF06808"/>
    </source>
</evidence>
<dbReference type="Pfam" id="PF06808">
    <property type="entry name" value="DctM"/>
    <property type="match status" value="1"/>
</dbReference>
<dbReference type="PANTHER" id="PTHR33362">
    <property type="entry name" value="SIALIC ACID TRAP TRANSPORTER PERMEASE PROTEIN SIAT-RELATED"/>
    <property type="match status" value="1"/>
</dbReference>
<evidence type="ECO:0000256" key="4">
    <source>
        <dbReference type="ARBA" id="ARBA00022692"/>
    </source>
</evidence>
<evidence type="ECO:0000256" key="1">
    <source>
        <dbReference type="ARBA" id="ARBA00004429"/>
    </source>
</evidence>
<dbReference type="PANTHER" id="PTHR33362:SF2">
    <property type="entry name" value="TRAP TRANSPORTER LARGE PERMEASE PROTEIN"/>
    <property type="match status" value="1"/>
</dbReference>
<evidence type="ECO:0000313" key="10">
    <source>
        <dbReference type="Proteomes" id="UP000660885"/>
    </source>
</evidence>
<accession>A0ABS1U3A8</accession>
<dbReference type="Proteomes" id="UP000660885">
    <property type="component" value="Unassembled WGS sequence"/>
</dbReference>
<evidence type="ECO:0000256" key="5">
    <source>
        <dbReference type="ARBA" id="ARBA00022989"/>
    </source>
</evidence>
<comment type="similarity">
    <text evidence="7">Belongs to the TRAP transporter large permease family.</text>
</comment>
<comment type="caution">
    <text evidence="9">The sequence shown here is derived from an EMBL/GenBank/DDBJ whole genome shotgun (WGS) entry which is preliminary data.</text>
</comment>
<sequence>MELTLLLGSFTLLLLIGVPVAFCLGAAAFATVLYMELPPIVVFQQLSSGMNVFSMLAIPFFIFAGDLMMRGQIADRLVALAAAMVGHLRGGLGQVNIVAATLFGGVSGSAVADASAVGGVMIPQMKARGYAPDYAVNITANAALIDLLIPPSHNMILYVIAAGGAISVADLFTAGIVPGIVMMASLMVVAWLVAVKRGYPREIFPGWAILARLVFNAIPGLMLIVIIFAGVRSGVFTATESACVAVIYALLVVLLVYRSLSWQGFVHAVGGAVRTTGMVMLIIGTASAFGWLMALLQVPAQTVALMKDITDDPLMTLLIINIVLLLLGTFMDMAPLIMIGTPIFLPVVKAIGMDPVQFGIVLIVNLGIGTITPPVGPVLFVACAVGNVSMWDATRTSAPFYAAMVVVLLLVTYVPALSLWLPALFR</sequence>
<feature type="transmembrane region" description="Helical" evidence="7">
    <location>
        <begin position="235"/>
        <end position="257"/>
    </location>
</feature>
<feature type="domain" description="TRAP C4-dicarboxylate transport system permease DctM subunit" evidence="8">
    <location>
        <begin position="7"/>
        <end position="417"/>
    </location>
</feature>
<keyword evidence="10" id="KW-1185">Reference proteome</keyword>
<comment type="subcellular location">
    <subcellularLocation>
        <location evidence="1 7">Cell inner membrane</location>
        <topology evidence="1 7">Multi-pass membrane protein</topology>
    </subcellularLocation>
</comment>
<dbReference type="EMBL" id="JAETWB010000003">
    <property type="protein sequence ID" value="MBL6078429.1"/>
    <property type="molecule type" value="Genomic_DNA"/>
</dbReference>
<comment type="caution">
    <text evidence="7">Lacks conserved residue(s) required for the propagation of feature annotation.</text>
</comment>
<gene>
    <name evidence="9" type="ORF">JMJ56_10465</name>
</gene>
<keyword evidence="5 7" id="KW-1133">Transmembrane helix</keyword>